<comment type="caution">
    <text evidence="8">The sequence shown here is derived from an EMBL/GenBank/DDBJ whole genome shotgun (WGS) entry which is preliminary data.</text>
</comment>
<keyword evidence="3 4" id="KW-0653">Protein transport</keyword>
<evidence type="ECO:0000259" key="6">
    <source>
        <dbReference type="Pfam" id="PF04048"/>
    </source>
</evidence>
<feature type="region of interest" description="Disordered" evidence="5">
    <location>
        <begin position="507"/>
        <end position="531"/>
    </location>
</feature>
<feature type="compositionally biased region" description="Low complexity" evidence="5">
    <location>
        <begin position="478"/>
        <end position="493"/>
    </location>
</feature>
<feature type="region of interest" description="Disordered" evidence="5">
    <location>
        <begin position="208"/>
        <end position="236"/>
    </location>
</feature>
<evidence type="ECO:0000256" key="3">
    <source>
        <dbReference type="ARBA" id="ARBA00022927"/>
    </source>
</evidence>
<keyword evidence="2 4" id="KW-0268">Exocytosis</keyword>
<feature type="domain" description="Exocyst complex component Sec8 N-terminal" evidence="6">
    <location>
        <begin position="245"/>
        <end position="382"/>
    </location>
</feature>
<evidence type="ECO:0000256" key="2">
    <source>
        <dbReference type="ARBA" id="ARBA00022483"/>
    </source>
</evidence>
<dbReference type="GO" id="GO:0015031">
    <property type="term" value="P:protein transport"/>
    <property type="evidence" value="ECO:0007669"/>
    <property type="project" value="UniProtKB-KW"/>
</dbReference>
<dbReference type="GO" id="GO:0006893">
    <property type="term" value="P:Golgi to plasma membrane transport"/>
    <property type="evidence" value="ECO:0007669"/>
    <property type="project" value="TreeGrafter"/>
</dbReference>
<dbReference type="PANTHER" id="PTHR14146">
    <property type="entry name" value="EXOCYST COMPLEX COMPONENT 4"/>
    <property type="match status" value="1"/>
</dbReference>
<dbReference type="GeneID" id="38774732"/>
<dbReference type="PANTHER" id="PTHR14146:SF0">
    <property type="entry name" value="EXOCYST COMPLEX COMPONENT 4"/>
    <property type="match status" value="1"/>
</dbReference>
<gene>
    <name evidence="8" type="ORF">SCP_0106970</name>
</gene>
<dbReference type="FunCoup" id="A0A401G6M8">
    <property type="interactions" value="25"/>
</dbReference>
<feature type="compositionally biased region" description="Basic and acidic residues" evidence="5">
    <location>
        <begin position="112"/>
        <end position="129"/>
    </location>
</feature>
<evidence type="ECO:0000256" key="1">
    <source>
        <dbReference type="ARBA" id="ARBA00022448"/>
    </source>
</evidence>
<feature type="compositionally biased region" description="Polar residues" evidence="5">
    <location>
        <begin position="50"/>
        <end position="59"/>
    </location>
</feature>
<protein>
    <recommendedName>
        <fullName evidence="4">Exocyst complex component Sec8</fullName>
    </recommendedName>
</protein>
<dbReference type="Pfam" id="PF04048">
    <property type="entry name" value="Sec8_N"/>
    <property type="match status" value="1"/>
</dbReference>
<dbReference type="OrthoDB" id="272977at2759"/>
<dbReference type="GO" id="GO:0006612">
    <property type="term" value="P:protein targeting to membrane"/>
    <property type="evidence" value="ECO:0007669"/>
    <property type="project" value="UniProtKB-UniRule"/>
</dbReference>
<dbReference type="GO" id="GO:0090522">
    <property type="term" value="P:vesicle tethering involved in exocytosis"/>
    <property type="evidence" value="ECO:0007669"/>
    <property type="project" value="UniProtKB-UniRule"/>
</dbReference>
<feature type="region of interest" description="Disordered" evidence="5">
    <location>
        <begin position="475"/>
        <end position="494"/>
    </location>
</feature>
<evidence type="ECO:0000313" key="8">
    <source>
        <dbReference type="EMBL" id="GBE77815.1"/>
    </source>
</evidence>
<feature type="region of interest" description="Disordered" evidence="5">
    <location>
        <begin position="134"/>
        <end position="153"/>
    </location>
</feature>
<dbReference type="EMBL" id="BFAD01000001">
    <property type="protein sequence ID" value="GBE77815.1"/>
    <property type="molecule type" value="Genomic_DNA"/>
</dbReference>
<keyword evidence="1 4" id="KW-0813">Transport</keyword>
<dbReference type="InterPro" id="IPR007191">
    <property type="entry name" value="Sec8_exocyst_N"/>
</dbReference>
<dbReference type="GO" id="GO:0006904">
    <property type="term" value="P:vesicle docking involved in exocytosis"/>
    <property type="evidence" value="ECO:0007669"/>
    <property type="project" value="InterPro"/>
</dbReference>
<comment type="function">
    <text evidence="4">Component of the exocyst complex involved in the docking of exocytic vesicles with fusion sites on the plasma membrane.</text>
</comment>
<feature type="compositionally biased region" description="Basic and acidic residues" evidence="5">
    <location>
        <begin position="94"/>
        <end position="103"/>
    </location>
</feature>
<sequence length="1368" mass="151564">MEARYGNCTAANCERFANWSVFTTDCSMSRTPGFSAEPKSRRPPSRIHENNINGASGSASAIRPLQLNRTPSRPTTPSRDSPLSTSPRRPLRSGLRDRGDRQVSEYSASDRASLESRGTRESRNPYDVETVREEPYLPPRPRNNGAISLVPPNSANGQYRYGGAPAMSPISPMSDTSELSPTSLAAVAAFQSFGRRRKMSEDDVVEEEYAKQRRQEMEDQKARQRKLRAKTPGLKASGKARAGDIDAVLDDIKDEWGILIDQDFNPVDLALQLLDESSLGRDVDSFLRTKNMLSKALKGSVDKHYEAFAGALPHHTALVNHLDVTQTQIAEARTALLEAKDTLGKKRADLVQLWSRSQTVEEMMRILDQIEHLRSVPDLLESLISEKRLLQAAVLLVRSMKLINKQDMLEIGAVSDLRNYLNTQEVALREILIDELHSHLYLKSFWCESRWAVYTPAQQTFAKIEFEEEGFVSEVKQPPSLTSSPISPTSSRSSRLRRFLDDLALRPNDPPFDVDEQSFHNSTSGMGMSASASTSALGLSTGPSLTSLPTAGLPTGIATTFGSVMTQPPPSRNPEADSFGYIETLLESLAVLGKLGNSLDVVAQKLPGEIYALVDITIAEVEDRAEVGRRGSMLVAASGPSRLDNMLLLTAPGTSTGSMGLGSGIAGVSVVPAAAHSLTHGRNVHLNATSLRLTALESSTKFGDQETLRDFLWTLYSKLDAVAQGLRIVYEVANRIGSRRDFRDSSGAKPGSLFPLAEVWMPVQAEVRTLLTDYVTDEEQSAVSGRNPISSINEVLREGKFSRDRSKPVFRFADTDPKFAANVLRVHEDDLTRVLKDTVPGLVQGLSENAVQATLSAVGTDDRLLGTGQHHRLLVHPDAFHVTLLFQPTLAFLDRIADILPAGLEAARSSSVLLDDFVLKVYLPQLEDKVSLLFHQTVTDLDAFESDSASTRFSPQPLTKASVQLMALINSLCAMLRTTPFHRENYSRLILTVIGQFYQRCSDRFSDLMVVRDDSTSGNGLRVALAAQWAQRAELGPCLSELYKHVQTDHDTMKKYQLCRQETHLQQNILGEQSVGNEDLIPSVRNLSALASLYRSVTWFTAELNTMKSAPEHALSPTTPLNLNPASAITPYTPYLPAIAPVQPNEPLSLPLSSAMALRFQALSMTYAQLAELILYSIRIDIRCRAMHHLELALRRGIYRAEREVSEPDPYIIDLNAELSKCDDCISSTLPETERRFVFEGLGQLLEHLLISNARYIRSANAFGIKKMMRNILALQQNIKTITEDSYDGEFERAKRYYSLFMLSPQDMLDSVRQKQEYSFDEYKTMLDLQCGVDPTEPDGVAQATDRNYNMYVIDLHGLELENSADSA</sequence>
<feature type="domain" description="Exocyst complex component Sec8 middle helical bundle" evidence="7">
    <location>
        <begin position="573"/>
        <end position="890"/>
    </location>
</feature>
<evidence type="ECO:0000313" key="9">
    <source>
        <dbReference type="Proteomes" id="UP000287166"/>
    </source>
</evidence>
<dbReference type="InParanoid" id="A0A401G6M8"/>
<name>A0A401G6M8_9APHY</name>
<dbReference type="GO" id="GO:0000145">
    <property type="term" value="C:exocyst"/>
    <property type="evidence" value="ECO:0007669"/>
    <property type="project" value="UniProtKB-UniRule"/>
</dbReference>
<evidence type="ECO:0000259" key="7">
    <source>
        <dbReference type="Pfam" id="PF20652"/>
    </source>
</evidence>
<proteinExistence type="inferred from homology"/>
<dbReference type="STRING" id="139825.A0A401G6M8"/>
<keyword evidence="9" id="KW-1185">Reference proteome</keyword>
<evidence type="ECO:0000256" key="5">
    <source>
        <dbReference type="SAM" id="MobiDB-lite"/>
    </source>
</evidence>
<accession>A0A401G6M8</accession>
<reference evidence="8 9" key="1">
    <citation type="journal article" date="2018" name="Sci. Rep.">
        <title>Genome sequence of the cauliflower mushroom Sparassis crispa (Hanabiratake) and its association with beneficial usage.</title>
        <authorList>
            <person name="Kiyama R."/>
            <person name="Furutani Y."/>
            <person name="Kawaguchi K."/>
            <person name="Nakanishi T."/>
        </authorList>
    </citation>
    <scope>NUCLEOTIDE SEQUENCE [LARGE SCALE GENOMIC DNA]</scope>
</reference>
<dbReference type="Proteomes" id="UP000287166">
    <property type="component" value="Unassembled WGS sequence"/>
</dbReference>
<feature type="region of interest" description="Disordered" evidence="5">
    <location>
        <begin position="27"/>
        <end position="129"/>
    </location>
</feature>
<evidence type="ECO:0000256" key="4">
    <source>
        <dbReference type="RuleBase" id="RU367079"/>
    </source>
</evidence>
<dbReference type="RefSeq" id="XP_027608728.1">
    <property type="nucleotide sequence ID" value="XM_027752927.1"/>
</dbReference>
<feature type="compositionally biased region" description="Low complexity" evidence="5">
    <location>
        <begin position="522"/>
        <end position="531"/>
    </location>
</feature>
<dbReference type="InterPro" id="IPR048630">
    <property type="entry name" value="Sec8_M"/>
</dbReference>
<comment type="similarity">
    <text evidence="4">Belongs to the SEC8 family.</text>
</comment>
<dbReference type="InterPro" id="IPR039682">
    <property type="entry name" value="Sec8/EXOC4"/>
</dbReference>
<dbReference type="Pfam" id="PF20652">
    <property type="entry name" value="Sec8_C"/>
    <property type="match status" value="1"/>
</dbReference>
<organism evidence="8 9">
    <name type="scientific">Sparassis crispa</name>
    <dbReference type="NCBI Taxonomy" id="139825"/>
    <lineage>
        <taxon>Eukaryota</taxon>
        <taxon>Fungi</taxon>
        <taxon>Dikarya</taxon>
        <taxon>Basidiomycota</taxon>
        <taxon>Agaricomycotina</taxon>
        <taxon>Agaricomycetes</taxon>
        <taxon>Polyporales</taxon>
        <taxon>Sparassidaceae</taxon>
        <taxon>Sparassis</taxon>
    </lineage>
</organism>
<feature type="compositionally biased region" description="Low complexity" evidence="5">
    <location>
        <begin position="69"/>
        <end position="88"/>
    </location>
</feature>
<feature type="compositionally biased region" description="Basic and acidic residues" evidence="5">
    <location>
        <begin position="208"/>
        <end position="222"/>
    </location>
</feature>